<evidence type="ECO:0000256" key="2">
    <source>
        <dbReference type="SAM" id="MobiDB-lite"/>
    </source>
</evidence>
<evidence type="ECO:0000313" key="4">
    <source>
        <dbReference type="Proteomes" id="UP000009168"/>
    </source>
</evidence>
<dbReference type="OrthoDB" id="296029at2759"/>
<protein>
    <submittedName>
        <fullName evidence="3">Uncharacterized protein</fullName>
    </submittedName>
</protein>
<keyword evidence="1" id="KW-0175">Coiled coil</keyword>
<dbReference type="AlphaFoldDB" id="I7M404"/>
<dbReference type="RefSeq" id="XP_001024899.2">
    <property type="nucleotide sequence ID" value="XM_001024899.2"/>
</dbReference>
<accession>I7M404</accession>
<dbReference type="InParanoid" id="I7M404"/>
<dbReference type="Proteomes" id="UP000009168">
    <property type="component" value="Unassembled WGS sequence"/>
</dbReference>
<reference evidence="4" key="1">
    <citation type="journal article" date="2006" name="PLoS Biol.">
        <title>Macronuclear genome sequence of the ciliate Tetrahymena thermophila, a model eukaryote.</title>
        <authorList>
            <person name="Eisen J.A."/>
            <person name="Coyne R.S."/>
            <person name="Wu M."/>
            <person name="Wu D."/>
            <person name="Thiagarajan M."/>
            <person name="Wortman J.R."/>
            <person name="Badger J.H."/>
            <person name="Ren Q."/>
            <person name="Amedeo P."/>
            <person name="Jones K.M."/>
            <person name="Tallon L.J."/>
            <person name="Delcher A.L."/>
            <person name="Salzberg S.L."/>
            <person name="Silva J.C."/>
            <person name="Haas B.J."/>
            <person name="Majoros W.H."/>
            <person name="Farzad M."/>
            <person name="Carlton J.M."/>
            <person name="Smith R.K. Jr."/>
            <person name="Garg J."/>
            <person name="Pearlman R.E."/>
            <person name="Karrer K.M."/>
            <person name="Sun L."/>
            <person name="Manning G."/>
            <person name="Elde N.C."/>
            <person name="Turkewitz A.P."/>
            <person name="Asai D.J."/>
            <person name="Wilkes D.E."/>
            <person name="Wang Y."/>
            <person name="Cai H."/>
            <person name="Collins K."/>
            <person name="Stewart B.A."/>
            <person name="Lee S.R."/>
            <person name="Wilamowska K."/>
            <person name="Weinberg Z."/>
            <person name="Ruzzo W.L."/>
            <person name="Wloga D."/>
            <person name="Gaertig J."/>
            <person name="Frankel J."/>
            <person name="Tsao C.-C."/>
            <person name="Gorovsky M.A."/>
            <person name="Keeling P.J."/>
            <person name="Waller R.F."/>
            <person name="Patron N.J."/>
            <person name="Cherry J.M."/>
            <person name="Stover N.A."/>
            <person name="Krieger C.J."/>
            <person name="del Toro C."/>
            <person name="Ryder H.F."/>
            <person name="Williamson S.C."/>
            <person name="Barbeau R.A."/>
            <person name="Hamilton E.P."/>
            <person name="Orias E."/>
        </authorList>
    </citation>
    <scope>NUCLEOTIDE SEQUENCE [LARGE SCALE GENOMIC DNA]</scope>
    <source>
        <strain evidence="4">SB210</strain>
    </source>
</reference>
<feature type="region of interest" description="Disordered" evidence="2">
    <location>
        <begin position="83"/>
        <end position="107"/>
    </location>
</feature>
<sequence>MIESNSQSPERRQQGGGTKIMSIKNVIAKSHQANQNLKQNEITKLQKFKGQFENVRSRALMNIEQGGGEHFKKQIKYKLNVDTDSEEETAHENSQRLKSKASKDSNNNQNAYFEAQMTLGAEQTKAKQNTNLLFNNFDKASQIIPARMNLKKIIQNDQKIQPASSPTAQQTSLGQTYSLNVQAQNTLANQGTSQTSYPSQGDNSTNLKLQKIMNLAALNNSNYEDSPNMAGTEENVSYLKGLSQNQNLPNNCELIEYVDSDKITIGIKTTDFFTFIRLQDEVDELRRKHNQFQLQKELIQQQRIQQNKQYKTQVFNENQEIQSPSHTISQSNQKSGNKQTILQNIKNSPLLNSSQQAATKQNLFAANQEQEANNEPEATNNKKEGQKIFQFYVARKYGMQWHKKMTQIIKNRINKQNVQNQSQKINQNKQFTEENYSNLSSLHENTIEKI</sequence>
<dbReference type="GeneID" id="7828346"/>
<gene>
    <name evidence="3" type="ORF">TTHERM_00241750</name>
</gene>
<feature type="region of interest" description="Disordered" evidence="2">
    <location>
        <begin position="317"/>
        <end position="337"/>
    </location>
</feature>
<organism evidence="3 4">
    <name type="scientific">Tetrahymena thermophila (strain SB210)</name>
    <dbReference type="NCBI Taxonomy" id="312017"/>
    <lineage>
        <taxon>Eukaryota</taxon>
        <taxon>Sar</taxon>
        <taxon>Alveolata</taxon>
        <taxon>Ciliophora</taxon>
        <taxon>Intramacronucleata</taxon>
        <taxon>Oligohymenophorea</taxon>
        <taxon>Hymenostomatida</taxon>
        <taxon>Tetrahymenina</taxon>
        <taxon>Tetrahymenidae</taxon>
        <taxon>Tetrahymena</taxon>
    </lineage>
</organism>
<keyword evidence="4" id="KW-1185">Reference proteome</keyword>
<dbReference type="KEGG" id="tet:TTHERM_00241750"/>
<proteinExistence type="predicted"/>
<feature type="coiled-coil region" evidence="1">
    <location>
        <begin position="275"/>
        <end position="302"/>
    </location>
</feature>
<dbReference type="EMBL" id="GG662443">
    <property type="protein sequence ID" value="EAS04654.2"/>
    <property type="molecule type" value="Genomic_DNA"/>
</dbReference>
<evidence type="ECO:0000256" key="1">
    <source>
        <dbReference type="SAM" id="Coils"/>
    </source>
</evidence>
<name>I7M404_TETTS</name>
<evidence type="ECO:0000313" key="3">
    <source>
        <dbReference type="EMBL" id="EAS04654.2"/>
    </source>
</evidence>